<feature type="compositionally biased region" description="Basic and acidic residues" evidence="1">
    <location>
        <begin position="277"/>
        <end position="289"/>
    </location>
</feature>
<dbReference type="EMBL" id="SIDB01000010">
    <property type="protein sequence ID" value="KAI3427429.1"/>
    <property type="molecule type" value="Genomic_DNA"/>
</dbReference>
<dbReference type="PANTHER" id="PTHR46667:SF6">
    <property type="entry name" value="OS01G0185100 PROTEIN"/>
    <property type="match status" value="1"/>
</dbReference>
<evidence type="ECO:0000259" key="2">
    <source>
        <dbReference type="Pfam" id="PF07889"/>
    </source>
</evidence>
<dbReference type="Pfam" id="PF07889">
    <property type="entry name" value="DUF1664"/>
    <property type="match status" value="1"/>
</dbReference>
<reference evidence="3" key="1">
    <citation type="journal article" date="2019" name="Plant J.">
        <title>Chlorella vulgaris genome assembly and annotation reveals the molecular basis for metabolic acclimation to high light conditions.</title>
        <authorList>
            <person name="Cecchin M."/>
            <person name="Marcolungo L."/>
            <person name="Rossato M."/>
            <person name="Girolomoni L."/>
            <person name="Cosentino E."/>
            <person name="Cuine S."/>
            <person name="Li-Beisson Y."/>
            <person name="Delledonne M."/>
            <person name="Ballottari M."/>
        </authorList>
    </citation>
    <scope>NUCLEOTIDE SEQUENCE</scope>
    <source>
        <strain evidence="3">211/11P</strain>
    </source>
</reference>
<keyword evidence="4" id="KW-1185">Reference proteome</keyword>
<accession>A0A9D4YUX5</accession>
<dbReference type="PANTHER" id="PTHR46667">
    <property type="entry name" value="OS05G0182700 PROTEIN"/>
    <property type="match status" value="1"/>
</dbReference>
<feature type="domain" description="DUF1664" evidence="2">
    <location>
        <begin position="90"/>
        <end position="207"/>
    </location>
</feature>
<evidence type="ECO:0000256" key="1">
    <source>
        <dbReference type="SAM" id="MobiDB-lite"/>
    </source>
</evidence>
<gene>
    <name evidence="3" type="ORF">D9Q98_010344</name>
</gene>
<dbReference type="InterPro" id="IPR012458">
    <property type="entry name" value="DUF1664"/>
</dbReference>
<organism evidence="3 4">
    <name type="scientific">Chlorella vulgaris</name>
    <name type="common">Green alga</name>
    <dbReference type="NCBI Taxonomy" id="3077"/>
    <lineage>
        <taxon>Eukaryota</taxon>
        <taxon>Viridiplantae</taxon>
        <taxon>Chlorophyta</taxon>
        <taxon>core chlorophytes</taxon>
        <taxon>Trebouxiophyceae</taxon>
        <taxon>Chlorellales</taxon>
        <taxon>Chlorellaceae</taxon>
        <taxon>Chlorella clade</taxon>
        <taxon>Chlorella</taxon>
    </lineage>
</organism>
<evidence type="ECO:0000313" key="4">
    <source>
        <dbReference type="Proteomes" id="UP001055712"/>
    </source>
</evidence>
<evidence type="ECO:0000313" key="3">
    <source>
        <dbReference type="EMBL" id="KAI3427429.1"/>
    </source>
</evidence>
<dbReference type="Proteomes" id="UP001055712">
    <property type="component" value="Unassembled WGS sequence"/>
</dbReference>
<feature type="region of interest" description="Disordered" evidence="1">
    <location>
        <begin position="261"/>
        <end position="308"/>
    </location>
</feature>
<proteinExistence type="predicted"/>
<dbReference type="AlphaFoldDB" id="A0A9D4YUX5"/>
<reference evidence="3" key="2">
    <citation type="submission" date="2020-11" db="EMBL/GenBank/DDBJ databases">
        <authorList>
            <person name="Cecchin M."/>
            <person name="Marcolungo L."/>
            <person name="Rossato M."/>
            <person name="Girolomoni L."/>
            <person name="Cosentino E."/>
            <person name="Cuine S."/>
            <person name="Li-Beisson Y."/>
            <person name="Delledonne M."/>
            <person name="Ballottari M."/>
        </authorList>
    </citation>
    <scope>NUCLEOTIDE SEQUENCE</scope>
    <source>
        <strain evidence="3">211/11P</strain>
        <tissue evidence="3">Whole cell</tissue>
    </source>
</reference>
<sequence>MSRGLVGAGLGAAGATVYLQPELVQQKMKEAVFGRPLQTLSPAVGKELENLQRLVEDLSRQVAASGKQQPGAVTVVHTGAGYRTGSYVLYGCTAAGLGVVLYMRVLRGWTFGDMCYATRRGLRDGLQQVSTGLEQLGARVQEVKTKLQERIAAVMSKQEEMLGVQAEMQAALSGVGRDVEHTRGQVGQVHAVVMDLEASMAEVGANQRHANHGIYVLCKAVSELMVGSNIPSKTELIEYTQQHPVWAASTERLQGLESLLQASSGSLRRPPSAGGVRGRDENASPERRGPFLLPSSRPTVNAAEEASRHRKLLAEGSNPLHLGGSDGGATIAGGGTAVAAAASGGGGVHSGHSGLPFSVAYPSSVAVAAGGGGLHSGGSVYGSDW</sequence>
<name>A0A9D4YUX5_CHLVU</name>
<dbReference type="OrthoDB" id="544175at2759"/>
<protein>
    <recommendedName>
        <fullName evidence="2">DUF1664 domain-containing protein</fullName>
    </recommendedName>
</protein>
<comment type="caution">
    <text evidence="3">The sequence shown here is derived from an EMBL/GenBank/DDBJ whole genome shotgun (WGS) entry which is preliminary data.</text>
</comment>